<name>A0ABQ6ZDT6_9GAMM</name>
<dbReference type="Pfam" id="PF19617">
    <property type="entry name" value="DUF6122"/>
    <property type="match status" value="1"/>
</dbReference>
<accession>A0ABQ6ZDT6</accession>
<keyword evidence="1" id="KW-0812">Transmembrane</keyword>
<protein>
    <recommendedName>
        <fullName evidence="4">LexA-binding, inner membrane-associated hydrolase</fullName>
    </recommendedName>
</protein>
<sequence>MPDFEVRAPLHLLLHVLVPLVVARLVWPKDWKRAALWMLAAWAIDLDHLLADPVYAPGRCSIGFHPLHTWPAIVVYAGLALPRKTRWFGIGLLIHIVLDGIDCLLM</sequence>
<dbReference type="EMBL" id="PDWW01000028">
    <property type="protein sequence ID" value="KAF1723423.1"/>
    <property type="molecule type" value="Genomic_DNA"/>
</dbReference>
<keyword evidence="1" id="KW-1133">Transmembrane helix</keyword>
<evidence type="ECO:0000313" key="3">
    <source>
        <dbReference type="Proteomes" id="UP000781710"/>
    </source>
</evidence>
<dbReference type="InterPro" id="IPR046125">
    <property type="entry name" value="DUF6122"/>
</dbReference>
<proteinExistence type="predicted"/>
<evidence type="ECO:0000313" key="2">
    <source>
        <dbReference type="EMBL" id="KAF1723423.1"/>
    </source>
</evidence>
<comment type="caution">
    <text evidence="2">The sequence shown here is derived from an EMBL/GenBank/DDBJ whole genome shotgun (WGS) entry which is preliminary data.</text>
</comment>
<feature type="transmembrane region" description="Helical" evidence="1">
    <location>
        <begin position="6"/>
        <end position="27"/>
    </location>
</feature>
<keyword evidence="3" id="KW-1185">Reference proteome</keyword>
<evidence type="ECO:0008006" key="4">
    <source>
        <dbReference type="Google" id="ProtNLM"/>
    </source>
</evidence>
<gene>
    <name evidence="2" type="ORF">CSC78_16065</name>
</gene>
<dbReference type="RefSeq" id="WP_162338876.1">
    <property type="nucleotide sequence ID" value="NZ_JBHSRQ010000016.1"/>
</dbReference>
<reference evidence="2 3" key="1">
    <citation type="submission" date="2017-10" db="EMBL/GenBank/DDBJ databases">
        <title>Whole genome sequencing of members of genus Pseudoxanthomonas.</title>
        <authorList>
            <person name="Kumar S."/>
            <person name="Bansal K."/>
            <person name="Kaur A."/>
            <person name="Patil P."/>
            <person name="Sharma S."/>
            <person name="Patil P.B."/>
        </authorList>
    </citation>
    <scope>NUCLEOTIDE SEQUENCE [LARGE SCALE GENOMIC DNA]</scope>
    <source>
        <strain evidence="2 3">DSM 17109</strain>
    </source>
</reference>
<organism evidence="2 3">
    <name type="scientific">Pseudoxanthomonas japonensis</name>
    <dbReference type="NCBI Taxonomy" id="69284"/>
    <lineage>
        <taxon>Bacteria</taxon>
        <taxon>Pseudomonadati</taxon>
        <taxon>Pseudomonadota</taxon>
        <taxon>Gammaproteobacteria</taxon>
        <taxon>Lysobacterales</taxon>
        <taxon>Lysobacteraceae</taxon>
        <taxon>Pseudoxanthomonas</taxon>
    </lineage>
</organism>
<dbReference type="Proteomes" id="UP000781710">
    <property type="component" value="Unassembled WGS sequence"/>
</dbReference>
<evidence type="ECO:0000256" key="1">
    <source>
        <dbReference type="SAM" id="Phobius"/>
    </source>
</evidence>
<keyword evidence="1" id="KW-0472">Membrane</keyword>